<organism evidence="1 2">
    <name type="scientific">Ignisphaera aggregans</name>
    <dbReference type="NCBI Taxonomy" id="334771"/>
    <lineage>
        <taxon>Archaea</taxon>
        <taxon>Thermoproteota</taxon>
        <taxon>Thermoprotei</taxon>
        <taxon>Desulfurococcales</taxon>
        <taxon>Desulfurococcaceae</taxon>
        <taxon>Ignisphaera</taxon>
    </lineage>
</organism>
<dbReference type="AlphaFoldDB" id="A0A832Z0H9"/>
<dbReference type="Proteomes" id="UP000605805">
    <property type="component" value="Unassembled WGS sequence"/>
</dbReference>
<protein>
    <submittedName>
        <fullName evidence="1">Uncharacterized protein</fullName>
    </submittedName>
</protein>
<name>A0A832Z0H9_9CREN</name>
<proteinExistence type="predicted"/>
<reference evidence="1" key="1">
    <citation type="journal article" date="2020" name="ISME J.">
        <title>Gammaproteobacteria mediating utilization of methyl-, sulfur- and petroleum organic compounds in deep ocean hydrothermal plumes.</title>
        <authorList>
            <person name="Zhou Z."/>
            <person name="Liu Y."/>
            <person name="Pan J."/>
            <person name="Cron B.R."/>
            <person name="Toner B.M."/>
            <person name="Anantharaman K."/>
            <person name="Breier J.A."/>
            <person name="Dick G.J."/>
            <person name="Li M."/>
        </authorList>
    </citation>
    <scope>NUCLEOTIDE SEQUENCE</scope>
    <source>
        <strain evidence="1">SZUA-1435</strain>
    </source>
</reference>
<accession>A0A832Z0H9</accession>
<gene>
    <name evidence="1" type="ORF">EYH02_03665</name>
</gene>
<evidence type="ECO:0000313" key="2">
    <source>
        <dbReference type="Proteomes" id="UP000605805"/>
    </source>
</evidence>
<evidence type="ECO:0000313" key="1">
    <source>
        <dbReference type="EMBL" id="HIP57151.1"/>
    </source>
</evidence>
<dbReference type="EMBL" id="DQTV01000068">
    <property type="protein sequence ID" value="HIP57151.1"/>
    <property type="molecule type" value="Genomic_DNA"/>
</dbReference>
<comment type="caution">
    <text evidence="1">The sequence shown here is derived from an EMBL/GenBank/DDBJ whole genome shotgun (WGS) entry which is preliminary data.</text>
</comment>
<sequence>MDIRRERRRRAVEIDIHSLRLYIRRYVREHAIGLFEVLNALAMKRFGKDVVSLLLTEPNRLYELVLEYYSSREAALFTISRLFIRPLVIKLGILEREDELVEAAINNPKKFVEILREHGLEVGV</sequence>